<organism evidence="9 10">
    <name type="scientific">Phyllosticta citribraziliensis</name>
    <dbReference type="NCBI Taxonomy" id="989973"/>
    <lineage>
        <taxon>Eukaryota</taxon>
        <taxon>Fungi</taxon>
        <taxon>Dikarya</taxon>
        <taxon>Ascomycota</taxon>
        <taxon>Pezizomycotina</taxon>
        <taxon>Dothideomycetes</taxon>
        <taxon>Dothideomycetes incertae sedis</taxon>
        <taxon>Botryosphaeriales</taxon>
        <taxon>Phyllostictaceae</taxon>
        <taxon>Phyllosticta</taxon>
    </lineage>
</organism>
<keyword evidence="7" id="KW-1133">Transmembrane helix</keyword>
<keyword evidence="10" id="KW-1185">Reference proteome</keyword>
<dbReference type="SMART" id="SM00702">
    <property type="entry name" value="P4Hc"/>
    <property type="match status" value="1"/>
</dbReference>
<feature type="compositionally biased region" description="Basic and acidic residues" evidence="6">
    <location>
        <begin position="283"/>
        <end position="294"/>
    </location>
</feature>
<keyword evidence="7" id="KW-0472">Membrane</keyword>
<comment type="cofactor">
    <cofactor evidence="1">
        <name>L-ascorbate</name>
        <dbReference type="ChEBI" id="CHEBI:38290"/>
    </cofactor>
</comment>
<evidence type="ECO:0000313" key="9">
    <source>
        <dbReference type="EMBL" id="KAK7542147.1"/>
    </source>
</evidence>
<dbReference type="EMBL" id="JBBPEH010000002">
    <property type="protein sequence ID" value="KAK7542147.1"/>
    <property type="molecule type" value="Genomic_DNA"/>
</dbReference>
<dbReference type="PANTHER" id="PTHR10869">
    <property type="entry name" value="PROLYL 4-HYDROXYLASE ALPHA SUBUNIT"/>
    <property type="match status" value="1"/>
</dbReference>
<gene>
    <name evidence="9" type="ORF">J3D65DRAFT_202780</name>
</gene>
<evidence type="ECO:0000256" key="2">
    <source>
        <dbReference type="ARBA" id="ARBA00022723"/>
    </source>
</evidence>
<dbReference type="InterPro" id="IPR045054">
    <property type="entry name" value="P4HA-like"/>
</dbReference>
<dbReference type="Pfam" id="PF13640">
    <property type="entry name" value="2OG-FeII_Oxy_3"/>
    <property type="match status" value="1"/>
</dbReference>
<feature type="domain" description="Prolyl 4-hydroxylase alpha subunit" evidence="8">
    <location>
        <begin position="74"/>
        <end position="267"/>
    </location>
</feature>
<dbReference type="GeneID" id="92027331"/>
<evidence type="ECO:0000256" key="6">
    <source>
        <dbReference type="SAM" id="MobiDB-lite"/>
    </source>
</evidence>
<evidence type="ECO:0000256" key="7">
    <source>
        <dbReference type="SAM" id="Phobius"/>
    </source>
</evidence>
<dbReference type="PANTHER" id="PTHR10869:SF246">
    <property type="entry name" value="TRANSMEMBRANE PROLYL 4-HYDROXYLASE"/>
    <property type="match status" value="1"/>
</dbReference>
<evidence type="ECO:0000256" key="4">
    <source>
        <dbReference type="ARBA" id="ARBA00023002"/>
    </source>
</evidence>
<keyword evidence="3" id="KW-0223">Dioxygenase</keyword>
<dbReference type="InterPro" id="IPR006620">
    <property type="entry name" value="Pro_4_hyd_alph"/>
</dbReference>
<keyword evidence="2" id="KW-0479">Metal-binding</keyword>
<evidence type="ECO:0000256" key="5">
    <source>
        <dbReference type="ARBA" id="ARBA00023004"/>
    </source>
</evidence>
<feature type="region of interest" description="Disordered" evidence="6">
    <location>
        <begin position="275"/>
        <end position="294"/>
    </location>
</feature>
<sequence>MMGLSVGNIVQYVFFAVVGYILVGSPLQRIFLGGRPISAGDDVAFTNSDHLVIPDESLVCPEYGYNVHILNRDPLVVYMPSFVSHQEAKHLVDISEDKFKPSTVWSGSEERLDPSVRVSEKAELERDDIVRCIEERARQFQGWRPYTFIEKLWSQRYRTGGHYVHHFDGPASIVKGGRISSFMVYLEANCTGGGTNFPRLTMPADKKWCEFLDCEDQGYEGITFKPMAGNAVYWENFRYDGSPYDEVWHAGLPVLSGTKVGLNIWSWYQPGYRPSTAADSDEAAQKDQDDMAEL</sequence>
<feature type="transmembrane region" description="Helical" evidence="7">
    <location>
        <begin position="6"/>
        <end position="23"/>
    </location>
</feature>
<keyword evidence="7" id="KW-0812">Transmembrane</keyword>
<comment type="caution">
    <text evidence="9">The sequence shown here is derived from an EMBL/GenBank/DDBJ whole genome shotgun (WGS) entry which is preliminary data.</text>
</comment>
<dbReference type="RefSeq" id="XP_066658440.1">
    <property type="nucleotide sequence ID" value="XM_066794425.1"/>
</dbReference>
<evidence type="ECO:0000256" key="1">
    <source>
        <dbReference type="ARBA" id="ARBA00001961"/>
    </source>
</evidence>
<evidence type="ECO:0000313" key="10">
    <source>
        <dbReference type="Proteomes" id="UP001360953"/>
    </source>
</evidence>
<evidence type="ECO:0000259" key="8">
    <source>
        <dbReference type="SMART" id="SM00702"/>
    </source>
</evidence>
<dbReference type="Gene3D" id="2.60.120.620">
    <property type="entry name" value="q2cbj1_9rhob like domain"/>
    <property type="match status" value="1"/>
</dbReference>
<dbReference type="InterPro" id="IPR044862">
    <property type="entry name" value="Pro_4_hyd_alph_FE2OG_OXY"/>
</dbReference>
<accession>A0ABR1M5D6</accession>
<evidence type="ECO:0000256" key="3">
    <source>
        <dbReference type="ARBA" id="ARBA00022964"/>
    </source>
</evidence>
<name>A0ABR1M5D6_9PEZI</name>
<proteinExistence type="predicted"/>
<keyword evidence="4" id="KW-0560">Oxidoreductase</keyword>
<keyword evidence="5" id="KW-0408">Iron</keyword>
<protein>
    <recommendedName>
        <fullName evidence="8">Prolyl 4-hydroxylase alpha subunit domain-containing protein</fullName>
    </recommendedName>
</protein>
<dbReference type="Proteomes" id="UP001360953">
    <property type="component" value="Unassembled WGS sequence"/>
</dbReference>
<reference evidence="9 10" key="1">
    <citation type="submission" date="2024-04" db="EMBL/GenBank/DDBJ databases">
        <title>Phyllosticta paracitricarpa is synonymous to the EU quarantine fungus P. citricarpa based on phylogenomic analyses.</title>
        <authorList>
            <consortium name="Lawrence Berkeley National Laboratory"/>
            <person name="Van ingen-buijs V.A."/>
            <person name="Van westerhoven A.C."/>
            <person name="Haridas S."/>
            <person name="Skiadas P."/>
            <person name="Martin F."/>
            <person name="Groenewald J.Z."/>
            <person name="Crous P.W."/>
            <person name="Seidl M.F."/>
        </authorList>
    </citation>
    <scope>NUCLEOTIDE SEQUENCE [LARGE SCALE GENOMIC DNA]</scope>
    <source>
        <strain evidence="9 10">CPC 17464</strain>
    </source>
</reference>